<sequence>MAGTVGESINLDPEYFCQHCDSRTDVVSDVVKLLSICYSVASRADIEMILNFSLWYVADSSCFHIYLSESL</sequence>
<proteinExistence type="predicted"/>
<dbReference type="EMBL" id="JACXVP010000012">
    <property type="protein sequence ID" value="KAG5571921.1"/>
    <property type="molecule type" value="Genomic_DNA"/>
</dbReference>
<reference evidence="1 2" key="1">
    <citation type="submission" date="2020-09" db="EMBL/GenBank/DDBJ databases">
        <title>De no assembly of potato wild relative species, Solanum commersonii.</title>
        <authorList>
            <person name="Cho K."/>
        </authorList>
    </citation>
    <scope>NUCLEOTIDE SEQUENCE [LARGE SCALE GENOMIC DNA]</scope>
    <source>
        <strain evidence="1">LZ3.2</strain>
        <tissue evidence="1">Leaf</tissue>
    </source>
</reference>
<accession>A0A9J5W8P5</accession>
<gene>
    <name evidence="1" type="ORF">H5410_061687</name>
</gene>
<protein>
    <submittedName>
        <fullName evidence="1">Uncharacterized protein</fullName>
    </submittedName>
</protein>
<dbReference type="PANTHER" id="PTHR33345">
    <property type="entry name" value="ADAPTER PROTEIN, PUTATIVE-RELATED"/>
    <property type="match status" value="1"/>
</dbReference>
<name>A0A9J5W8P5_SOLCO</name>
<evidence type="ECO:0000313" key="2">
    <source>
        <dbReference type="Proteomes" id="UP000824120"/>
    </source>
</evidence>
<comment type="caution">
    <text evidence="1">The sequence shown here is derived from an EMBL/GenBank/DDBJ whole genome shotgun (WGS) entry which is preliminary data.</text>
</comment>
<keyword evidence="2" id="KW-1185">Reference proteome</keyword>
<evidence type="ECO:0000313" key="1">
    <source>
        <dbReference type="EMBL" id="KAG5571921.1"/>
    </source>
</evidence>
<dbReference type="AlphaFoldDB" id="A0A9J5W8P5"/>
<dbReference type="PANTHER" id="PTHR33345:SF6">
    <property type="entry name" value="OS03G0747200 PROTEIN"/>
    <property type="match status" value="1"/>
</dbReference>
<organism evidence="1 2">
    <name type="scientific">Solanum commersonii</name>
    <name type="common">Commerson's wild potato</name>
    <name type="synonym">Commerson's nightshade</name>
    <dbReference type="NCBI Taxonomy" id="4109"/>
    <lineage>
        <taxon>Eukaryota</taxon>
        <taxon>Viridiplantae</taxon>
        <taxon>Streptophyta</taxon>
        <taxon>Embryophyta</taxon>
        <taxon>Tracheophyta</taxon>
        <taxon>Spermatophyta</taxon>
        <taxon>Magnoliopsida</taxon>
        <taxon>eudicotyledons</taxon>
        <taxon>Gunneridae</taxon>
        <taxon>Pentapetalae</taxon>
        <taxon>asterids</taxon>
        <taxon>lamiids</taxon>
        <taxon>Solanales</taxon>
        <taxon>Solanaceae</taxon>
        <taxon>Solanoideae</taxon>
        <taxon>Solaneae</taxon>
        <taxon>Solanum</taxon>
    </lineage>
</organism>
<dbReference type="OrthoDB" id="1852608at2759"/>
<dbReference type="Proteomes" id="UP000824120">
    <property type="component" value="Chromosome 12"/>
</dbReference>